<dbReference type="PANTHER" id="PTHR48022:SF14">
    <property type="entry name" value="MAJOR FACILITATOR SUPERFAMILY (MFS) PROFILE DOMAIN-CONTAINING PROTEIN-RELATED"/>
    <property type="match status" value="1"/>
</dbReference>
<dbReference type="GO" id="GO:0016020">
    <property type="term" value="C:membrane"/>
    <property type="evidence" value="ECO:0007669"/>
    <property type="project" value="UniProtKB-SubCell"/>
</dbReference>
<dbReference type="InterPro" id="IPR005828">
    <property type="entry name" value="MFS_sugar_transport-like"/>
</dbReference>
<proteinExistence type="inferred from homology"/>
<evidence type="ECO:0000313" key="13">
    <source>
        <dbReference type="Proteomes" id="UP000807306"/>
    </source>
</evidence>
<feature type="transmembrane region" description="Helical" evidence="10">
    <location>
        <begin position="461"/>
        <end position="480"/>
    </location>
</feature>
<dbReference type="GO" id="GO:0005351">
    <property type="term" value="F:carbohydrate:proton symporter activity"/>
    <property type="evidence" value="ECO:0007669"/>
    <property type="project" value="TreeGrafter"/>
</dbReference>
<feature type="transmembrane region" description="Helical" evidence="10">
    <location>
        <begin position="430"/>
        <end position="449"/>
    </location>
</feature>
<evidence type="ECO:0000256" key="5">
    <source>
        <dbReference type="ARBA" id="ARBA00022989"/>
    </source>
</evidence>
<feature type="transmembrane region" description="Helical" evidence="10">
    <location>
        <begin position="33"/>
        <end position="56"/>
    </location>
</feature>
<dbReference type="PRINTS" id="PR00171">
    <property type="entry name" value="SUGRTRNSPORT"/>
</dbReference>
<dbReference type="InterPro" id="IPR050360">
    <property type="entry name" value="MFS_Sugar_Transporters"/>
</dbReference>
<dbReference type="OrthoDB" id="8120565at2759"/>
<dbReference type="InterPro" id="IPR003663">
    <property type="entry name" value="Sugar/inositol_transpt"/>
</dbReference>
<evidence type="ECO:0000256" key="10">
    <source>
        <dbReference type="SAM" id="Phobius"/>
    </source>
</evidence>
<dbReference type="Pfam" id="PF00083">
    <property type="entry name" value="Sugar_tr"/>
    <property type="match status" value="1"/>
</dbReference>
<comment type="caution">
    <text evidence="12">The sequence shown here is derived from an EMBL/GenBank/DDBJ whole genome shotgun (WGS) entry which is preliminary data.</text>
</comment>
<organism evidence="12 13">
    <name type="scientific">Crepidotus variabilis</name>
    <dbReference type="NCBI Taxonomy" id="179855"/>
    <lineage>
        <taxon>Eukaryota</taxon>
        <taxon>Fungi</taxon>
        <taxon>Dikarya</taxon>
        <taxon>Basidiomycota</taxon>
        <taxon>Agaricomycotina</taxon>
        <taxon>Agaricomycetes</taxon>
        <taxon>Agaricomycetidae</taxon>
        <taxon>Agaricales</taxon>
        <taxon>Agaricineae</taxon>
        <taxon>Crepidotaceae</taxon>
        <taxon>Crepidotus</taxon>
    </lineage>
</organism>
<comment type="subcellular location">
    <subcellularLocation>
        <location evidence="1">Membrane</location>
        <topology evidence="1">Multi-pass membrane protein</topology>
    </subcellularLocation>
</comment>
<feature type="transmembrane region" description="Helical" evidence="10">
    <location>
        <begin position="76"/>
        <end position="93"/>
    </location>
</feature>
<dbReference type="Gene3D" id="1.20.1250.20">
    <property type="entry name" value="MFS general substrate transporter like domains"/>
    <property type="match status" value="1"/>
</dbReference>
<evidence type="ECO:0000256" key="9">
    <source>
        <dbReference type="SAM" id="MobiDB-lite"/>
    </source>
</evidence>
<dbReference type="InterPro" id="IPR036259">
    <property type="entry name" value="MFS_trans_sf"/>
</dbReference>
<feature type="transmembrane region" description="Helical" evidence="10">
    <location>
        <begin position="136"/>
        <end position="157"/>
    </location>
</feature>
<dbReference type="SUPFAM" id="SSF103473">
    <property type="entry name" value="MFS general substrate transporter"/>
    <property type="match status" value="1"/>
</dbReference>
<protein>
    <submittedName>
        <fullName evidence="12">General substrate transporter</fullName>
    </submittedName>
</protein>
<feature type="transmembrane region" description="Helical" evidence="10">
    <location>
        <begin position="169"/>
        <end position="191"/>
    </location>
</feature>
<dbReference type="PANTHER" id="PTHR48022">
    <property type="entry name" value="PLASTIDIC GLUCOSE TRANSPORTER 4"/>
    <property type="match status" value="1"/>
</dbReference>
<dbReference type="Proteomes" id="UP000807306">
    <property type="component" value="Unassembled WGS sequence"/>
</dbReference>
<reference evidence="12" key="1">
    <citation type="submission" date="2020-11" db="EMBL/GenBank/DDBJ databases">
        <authorList>
            <consortium name="DOE Joint Genome Institute"/>
            <person name="Ahrendt S."/>
            <person name="Riley R."/>
            <person name="Andreopoulos W."/>
            <person name="Labutti K."/>
            <person name="Pangilinan J."/>
            <person name="Ruiz-Duenas F.J."/>
            <person name="Barrasa J.M."/>
            <person name="Sanchez-Garcia M."/>
            <person name="Camarero S."/>
            <person name="Miyauchi S."/>
            <person name="Serrano A."/>
            <person name="Linde D."/>
            <person name="Babiker R."/>
            <person name="Drula E."/>
            <person name="Ayuso-Fernandez I."/>
            <person name="Pacheco R."/>
            <person name="Padilla G."/>
            <person name="Ferreira P."/>
            <person name="Barriuso J."/>
            <person name="Kellner H."/>
            <person name="Castanera R."/>
            <person name="Alfaro M."/>
            <person name="Ramirez L."/>
            <person name="Pisabarro A.G."/>
            <person name="Kuo A."/>
            <person name="Tritt A."/>
            <person name="Lipzen A."/>
            <person name="He G."/>
            <person name="Yan M."/>
            <person name="Ng V."/>
            <person name="Cullen D."/>
            <person name="Martin F."/>
            <person name="Rosso M.-N."/>
            <person name="Henrissat B."/>
            <person name="Hibbett D."/>
            <person name="Martinez A.T."/>
            <person name="Grigoriev I.V."/>
        </authorList>
    </citation>
    <scope>NUCLEOTIDE SEQUENCE</scope>
    <source>
        <strain evidence="12">CBS 506.95</strain>
    </source>
</reference>
<evidence type="ECO:0000313" key="12">
    <source>
        <dbReference type="EMBL" id="KAF9525580.1"/>
    </source>
</evidence>
<sequence length="523" mass="57716">MSFHTLNSSPASSVGRLSTMGELTLPFKAVVRLHVICIFFALASFIWGYNIGILATVYVHPGFIKAIHRPTASDKGLITAIYYLGTWISYIFLAQPATDYLGRRWAVFSGTLVTCIGAAIEAASGGGRSKVMATMIIGRIVCGLGLAIVSSSVPLYQSEISPAKQRGRYVVLNHVGMIGGLAAAFWIGYAFTFWDTARGIYLGWRLSIAVQFIPATILFVGLPFCPETPRWLVQKGRHEQALSSLMYLRGATSTSDPIVTQEYDRIKSDVAIHQSPSGFFGWTILFTDRSLFRRLWRASLLHFMAQMCGNTAIKYYLPTIFEDLGIEHRFTLLVGGVESTLKIGCTIFDMLVIDKLGRRVTLLGGIVLMTFSLLINGALPQVYPDNVNRAADYACIVFIFFYTFGYSVSLGPAPWVYSAEIFPTKYRARGVNFAASGGAIGSIIVAQVWPIGIQNIGSKTYFIFMSFNIVAGIIVFFLYPETKGIALEDMDNLFFNNNRPSNGPLAHRDSEDSHEDEDRASLK</sequence>
<feature type="transmembrane region" description="Helical" evidence="10">
    <location>
        <begin position="360"/>
        <end position="379"/>
    </location>
</feature>
<dbReference type="PROSITE" id="PS50850">
    <property type="entry name" value="MFS"/>
    <property type="match status" value="1"/>
</dbReference>
<name>A0A9P6EAR8_9AGAR</name>
<feature type="domain" description="Major facilitator superfamily (MFS) profile" evidence="11">
    <location>
        <begin position="36"/>
        <end position="483"/>
    </location>
</feature>
<evidence type="ECO:0000256" key="4">
    <source>
        <dbReference type="ARBA" id="ARBA00022692"/>
    </source>
</evidence>
<dbReference type="InterPro" id="IPR020846">
    <property type="entry name" value="MFS_dom"/>
</dbReference>
<feature type="transmembrane region" description="Helical" evidence="10">
    <location>
        <begin position="391"/>
        <end position="418"/>
    </location>
</feature>
<evidence type="ECO:0000256" key="7">
    <source>
        <dbReference type="ARBA" id="ARBA00049119"/>
    </source>
</evidence>
<feature type="compositionally biased region" description="Basic and acidic residues" evidence="9">
    <location>
        <begin position="506"/>
        <end position="523"/>
    </location>
</feature>
<dbReference type="AlphaFoldDB" id="A0A9P6EAR8"/>
<dbReference type="EMBL" id="MU157882">
    <property type="protein sequence ID" value="KAF9525580.1"/>
    <property type="molecule type" value="Genomic_DNA"/>
</dbReference>
<feature type="transmembrane region" description="Helical" evidence="10">
    <location>
        <begin position="203"/>
        <end position="225"/>
    </location>
</feature>
<keyword evidence="13" id="KW-1185">Reference proteome</keyword>
<comment type="similarity">
    <text evidence="2 8">Belongs to the major facilitator superfamily. Sugar transporter (TC 2.A.1.1) family.</text>
</comment>
<evidence type="ECO:0000256" key="8">
    <source>
        <dbReference type="RuleBase" id="RU003346"/>
    </source>
</evidence>
<evidence type="ECO:0000256" key="3">
    <source>
        <dbReference type="ARBA" id="ARBA00022448"/>
    </source>
</evidence>
<feature type="transmembrane region" description="Helical" evidence="10">
    <location>
        <begin position="105"/>
        <end position="124"/>
    </location>
</feature>
<keyword evidence="6 10" id="KW-0472">Membrane</keyword>
<evidence type="ECO:0000256" key="6">
    <source>
        <dbReference type="ARBA" id="ARBA00023136"/>
    </source>
</evidence>
<accession>A0A9P6EAR8</accession>
<evidence type="ECO:0000259" key="11">
    <source>
        <dbReference type="PROSITE" id="PS50850"/>
    </source>
</evidence>
<keyword evidence="5 10" id="KW-1133">Transmembrane helix</keyword>
<evidence type="ECO:0000256" key="1">
    <source>
        <dbReference type="ARBA" id="ARBA00004141"/>
    </source>
</evidence>
<dbReference type="NCBIfam" id="TIGR00879">
    <property type="entry name" value="SP"/>
    <property type="match status" value="1"/>
</dbReference>
<feature type="region of interest" description="Disordered" evidence="9">
    <location>
        <begin position="502"/>
        <end position="523"/>
    </location>
</feature>
<keyword evidence="3 8" id="KW-0813">Transport</keyword>
<keyword evidence="4 10" id="KW-0812">Transmembrane</keyword>
<gene>
    <name evidence="12" type="ORF">CPB83DRAFT_859243</name>
</gene>
<dbReference type="FunFam" id="1.20.1250.20:FF:000134">
    <property type="entry name" value="MFS sugar transporter protein"/>
    <property type="match status" value="1"/>
</dbReference>
<evidence type="ECO:0000256" key="2">
    <source>
        <dbReference type="ARBA" id="ARBA00010992"/>
    </source>
</evidence>
<comment type="catalytic activity">
    <reaction evidence="7">
        <text>myo-inositol(out) + H(+)(out) = myo-inositol(in) + H(+)(in)</text>
        <dbReference type="Rhea" id="RHEA:60364"/>
        <dbReference type="ChEBI" id="CHEBI:15378"/>
        <dbReference type="ChEBI" id="CHEBI:17268"/>
    </reaction>
</comment>